<evidence type="ECO:0000256" key="2">
    <source>
        <dbReference type="ARBA" id="ARBA00023242"/>
    </source>
</evidence>
<dbReference type="OMA" id="DMNMDFL"/>
<keyword evidence="6" id="KW-1185">Reference proteome</keyword>
<dbReference type="InterPro" id="IPR036864">
    <property type="entry name" value="Zn2-C6_fun-type_DNA-bd_sf"/>
</dbReference>
<dbReference type="STRING" id="983644.G3JI06"/>
<dbReference type="InParanoid" id="G3JI06"/>
<name>G3JI06_CORMM</name>
<feature type="region of interest" description="Disordered" evidence="3">
    <location>
        <begin position="1"/>
        <end position="117"/>
    </location>
</feature>
<sequence length="719" mass="80222">MDYMHVGELDIDDNEPPNWERERLWDNMPGPPFPSDKTWAPPATLNSAHGSQASPPSGLTTSGTNNDRISYSGASSCEGSWASSTTDHDQAERDLNWDEWEEGSDSAPIKPKNEPVDDEDITMSEVKIPTLASPEKSIVAPGQKRGRGRPRKNPIPAPTNGTKVTKGRSKTGCITCRKRKKKCDEAKPGCMNCEKNSVLCEGYNEKQIWKSGKDRDQVLPGRTNREAFPSVTLPTLVQGLDTPEDKFFLRHYINRLSNVLTVEPKSHNAFKDILLTLATSQPGLLHSILSISSLHIDLDTPYGEGILQINPAVTKESLRQRSNYHTTEARNYLYGAFEKSELLDKDSSEYHLVLAALYGQMLCLVVRTLIEGNPRGEHRVHLKAYQKLIRESPPESTQLHTFITEFFQYHICADDLLWHPETDSTRLSLEETGSTPHDHTSRLVGVTDGLFCHLRDITTLRNEIRSRLAGAKDQPAVSYAEIFKANDITMALQSWSPNWPRSDNRVRVGELYKLTLWIYSFRTIYPPAASNADFLLGGSSLLSYMQERRSSVASSGQLSNGCSEDKHPFEQKISCSPNSSRTSSIHEEDGLPTPAPTHGTSSSRPPSPPPSRRPSQDDKRVTTSILDALSILETFEPNDQCQTLLLIPCLLIGTSCFDAALRPRIQAAVQAVREYTGLRNADRVQEVLNATWALMDAGDWVAVWDWQTVARHKGLDFCT</sequence>
<comment type="subcellular location">
    <subcellularLocation>
        <location evidence="1">Nucleus</location>
    </subcellularLocation>
</comment>
<dbReference type="SUPFAM" id="SSF57701">
    <property type="entry name" value="Zn2/Cys6 DNA-binding domain"/>
    <property type="match status" value="1"/>
</dbReference>
<feature type="region of interest" description="Disordered" evidence="3">
    <location>
        <begin position="130"/>
        <end position="168"/>
    </location>
</feature>
<dbReference type="Gene3D" id="4.10.240.10">
    <property type="entry name" value="Zn(2)-C6 fungal-type DNA-binding domain"/>
    <property type="match status" value="1"/>
</dbReference>
<evidence type="ECO:0000256" key="3">
    <source>
        <dbReference type="SAM" id="MobiDB-lite"/>
    </source>
</evidence>
<feature type="region of interest" description="Disordered" evidence="3">
    <location>
        <begin position="554"/>
        <end position="620"/>
    </location>
</feature>
<evidence type="ECO:0000259" key="4">
    <source>
        <dbReference type="PROSITE" id="PS50048"/>
    </source>
</evidence>
<dbReference type="PROSITE" id="PS00463">
    <property type="entry name" value="ZN2_CY6_FUNGAL_1"/>
    <property type="match status" value="1"/>
</dbReference>
<reference evidence="5 6" key="1">
    <citation type="journal article" date="2011" name="Genome Biol.">
        <title>Genome sequence of the insect pathogenic fungus Cordyceps militaris, a valued traditional Chinese medicine.</title>
        <authorList>
            <person name="Zheng P."/>
            <person name="Xia Y."/>
            <person name="Xiao G."/>
            <person name="Xiong C."/>
            <person name="Hu X."/>
            <person name="Zhang S."/>
            <person name="Zheng H."/>
            <person name="Huang Y."/>
            <person name="Zhou Y."/>
            <person name="Wang S."/>
            <person name="Zhao G.P."/>
            <person name="Liu X."/>
            <person name="St Leger R.J."/>
            <person name="Wang C."/>
        </authorList>
    </citation>
    <scope>NUCLEOTIDE SEQUENCE [LARGE SCALE GENOMIC DNA]</scope>
    <source>
        <strain evidence="5 6">CM01</strain>
    </source>
</reference>
<dbReference type="OrthoDB" id="5333823at2759"/>
<evidence type="ECO:0000313" key="5">
    <source>
        <dbReference type="EMBL" id="EGX91809.1"/>
    </source>
</evidence>
<dbReference type="CDD" id="cd00067">
    <property type="entry name" value="GAL4"/>
    <property type="match status" value="1"/>
</dbReference>
<keyword evidence="2" id="KW-0539">Nucleus</keyword>
<dbReference type="Pfam" id="PF11951">
    <property type="entry name" value="Fungal_trans_2"/>
    <property type="match status" value="2"/>
</dbReference>
<feature type="compositionally biased region" description="Polar residues" evidence="3">
    <location>
        <begin position="573"/>
        <end position="583"/>
    </location>
</feature>
<feature type="compositionally biased region" description="Polar residues" evidence="3">
    <location>
        <begin position="44"/>
        <end position="85"/>
    </location>
</feature>
<accession>G3JI06</accession>
<dbReference type="InterPro" id="IPR021858">
    <property type="entry name" value="Fun_TF"/>
</dbReference>
<organism evidence="5 6">
    <name type="scientific">Cordyceps militaris (strain CM01)</name>
    <name type="common">Caterpillar fungus</name>
    <dbReference type="NCBI Taxonomy" id="983644"/>
    <lineage>
        <taxon>Eukaryota</taxon>
        <taxon>Fungi</taxon>
        <taxon>Dikarya</taxon>
        <taxon>Ascomycota</taxon>
        <taxon>Pezizomycotina</taxon>
        <taxon>Sordariomycetes</taxon>
        <taxon>Hypocreomycetidae</taxon>
        <taxon>Hypocreales</taxon>
        <taxon>Cordycipitaceae</taxon>
        <taxon>Cordyceps</taxon>
    </lineage>
</organism>
<dbReference type="PANTHER" id="PTHR37534:SF38">
    <property type="entry name" value="ZN(2)-C6 FUNGAL-TYPE DOMAIN-CONTAINING PROTEIN"/>
    <property type="match status" value="1"/>
</dbReference>
<proteinExistence type="predicted"/>
<protein>
    <submittedName>
        <fullName evidence="5">OefC protein</fullName>
    </submittedName>
</protein>
<feature type="domain" description="Zn(2)-C6 fungal-type" evidence="4">
    <location>
        <begin position="172"/>
        <end position="200"/>
    </location>
</feature>
<dbReference type="GO" id="GO:0000976">
    <property type="term" value="F:transcription cis-regulatory region binding"/>
    <property type="evidence" value="ECO:0007669"/>
    <property type="project" value="TreeGrafter"/>
</dbReference>
<gene>
    <name evidence="5" type="ORF">CCM_05966</name>
</gene>
<dbReference type="GO" id="GO:0000981">
    <property type="term" value="F:DNA-binding transcription factor activity, RNA polymerase II-specific"/>
    <property type="evidence" value="ECO:0007669"/>
    <property type="project" value="InterPro"/>
</dbReference>
<dbReference type="InterPro" id="IPR001138">
    <property type="entry name" value="Zn2Cys6_DnaBD"/>
</dbReference>
<dbReference type="AlphaFoldDB" id="G3JI06"/>
<dbReference type="VEuPathDB" id="FungiDB:CCM_05966"/>
<dbReference type="KEGG" id="cmt:CCM_05966"/>
<dbReference type="GO" id="GO:0008270">
    <property type="term" value="F:zinc ion binding"/>
    <property type="evidence" value="ECO:0007669"/>
    <property type="project" value="InterPro"/>
</dbReference>
<dbReference type="RefSeq" id="XP_006671173.1">
    <property type="nucleotide sequence ID" value="XM_006671110.1"/>
</dbReference>
<dbReference type="HOGENOM" id="CLU_021380_1_0_1"/>
<dbReference type="PANTHER" id="PTHR37534">
    <property type="entry name" value="TRANSCRIPTIONAL ACTIVATOR PROTEIN UGA3"/>
    <property type="match status" value="1"/>
</dbReference>
<dbReference type="eggNOG" id="ENOG502QU5N">
    <property type="taxonomic scope" value="Eukaryota"/>
</dbReference>
<dbReference type="GO" id="GO:0005634">
    <property type="term" value="C:nucleus"/>
    <property type="evidence" value="ECO:0007669"/>
    <property type="project" value="UniProtKB-SubCell"/>
</dbReference>
<dbReference type="GeneID" id="18167984"/>
<feature type="compositionally biased region" description="Basic and acidic residues" evidence="3">
    <location>
        <begin position="86"/>
        <end position="96"/>
    </location>
</feature>
<dbReference type="PROSITE" id="PS50048">
    <property type="entry name" value="ZN2_CY6_FUNGAL_2"/>
    <property type="match status" value="1"/>
</dbReference>
<dbReference type="GO" id="GO:0045944">
    <property type="term" value="P:positive regulation of transcription by RNA polymerase II"/>
    <property type="evidence" value="ECO:0007669"/>
    <property type="project" value="TreeGrafter"/>
</dbReference>
<dbReference type="SMART" id="SM00066">
    <property type="entry name" value="GAL4"/>
    <property type="match status" value="1"/>
</dbReference>
<evidence type="ECO:0000256" key="1">
    <source>
        <dbReference type="ARBA" id="ARBA00004123"/>
    </source>
</evidence>
<evidence type="ECO:0000313" key="6">
    <source>
        <dbReference type="Proteomes" id="UP000001610"/>
    </source>
</evidence>
<dbReference type="Proteomes" id="UP000001610">
    <property type="component" value="Unassembled WGS sequence"/>
</dbReference>
<dbReference type="Pfam" id="PF00172">
    <property type="entry name" value="Zn_clus"/>
    <property type="match status" value="1"/>
</dbReference>
<dbReference type="EMBL" id="JH126402">
    <property type="protein sequence ID" value="EGX91809.1"/>
    <property type="molecule type" value="Genomic_DNA"/>
</dbReference>